<protein>
    <submittedName>
        <fullName evidence="2">Uncharacterized protein</fullName>
    </submittedName>
</protein>
<reference evidence="2 3" key="1">
    <citation type="submission" date="2019-09" db="EMBL/GenBank/DDBJ databases">
        <title>Whole-genome sequence of the purple sulfur bacterium Thiohalocapsa marina DSM 19078.</title>
        <authorList>
            <person name="Kyndt J.A."/>
            <person name="Meyer T.E."/>
        </authorList>
    </citation>
    <scope>NUCLEOTIDE SEQUENCE [LARGE SCALE GENOMIC DNA]</scope>
    <source>
        <strain evidence="2 3">DSM 19078</strain>
    </source>
</reference>
<name>A0A5M8FL83_9GAMM</name>
<gene>
    <name evidence="2" type="ORF">F2Q65_08495</name>
</gene>
<dbReference type="AlphaFoldDB" id="A0A5M8FL83"/>
<dbReference type="EMBL" id="VWXX01000009">
    <property type="protein sequence ID" value="KAA6185509.1"/>
    <property type="molecule type" value="Genomic_DNA"/>
</dbReference>
<feature type="transmembrane region" description="Helical" evidence="1">
    <location>
        <begin position="36"/>
        <end position="59"/>
    </location>
</feature>
<keyword evidence="1" id="KW-0812">Transmembrane</keyword>
<evidence type="ECO:0000313" key="3">
    <source>
        <dbReference type="Proteomes" id="UP000322981"/>
    </source>
</evidence>
<accession>A0A5M8FL83</accession>
<comment type="caution">
    <text evidence="2">The sequence shown here is derived from an EMBL/GenBank/DDBJ whole genome shotgun (WGS) entry which is preliminary data.</text>
</comment>
<keyword evidence="1" id="KW-1133">Transmembrane helix</keyword>
<feature type="transmembrane region" description="Helical" evidence="1">
    <location>
        <begin position="71"/>
        <end position="96"/>
    </location>
</feature>
<dbReference type="Proteomes" id="UP000322981">
    <property type="component" value="Unassembled WGS sequence"/>
</dbReference>
<evidence type="ECO:0000313" key="2">
    <source>
        <dbReference type="EMBL" id="KAA6185509.1"/>
    </source>
</evidence>
<evidence type="ECO:0000256" key="1">
    <source>
        <dbReference type="SAM" id="Phobius"/>
    </source>
</evidence>
<proteinExistence type="predicted"/>
<dbReference type="OrthoDB" id="9997894at2"/>
<organism evidence="2 3">
    <name type="scientific">Thiohalocapsa marina</name>
    <dbReference type="NCBI Taxonomy" id="424902"/>
    <lineage>
        <taxon>Bacteria</taxon>
        <taxon>Pseudomonadati</taxon>
        <taxon>Pseudomonadota</taxon>
        <taxon>Gammaproteobacteria</taxon>
        <taxon>Chromatiales</taxon>
        <taxon>Chromatiaceae</taxon>
        <taxon>Thiohalocapsa</taxon>
    </lineage>
</organism>
<keyword evidence="3" id="KW-1185">Reference proteome</keyword>
<sequence length="102" mass="11376">MRNRTLFTLTLLLVLGWTLTELLLRQFAGPLPGGLRLPGLVIAIVSTPWSLLALEFFRATDSLPAQVLRDLGFILVMAFGTAFNVVLLNSLLGWALDRVRRR</sequence>
<dbReference type="RefSeq" id="WP_150092375.1">
    <property type="nucleotide sequence ID" value="NZ_JBFUOH010000097.1"/>
</dbReference>
<keyword evidence="1" id="KW-0472">Membrane</keyword>